<comment type="caution">
    <text evidence="2">The sequence shown here is derived from an EMBL/GenBank/DDBJ whole genome shotgun (WGS) entry which is preliminary data.</text>
</comment>
<evidence type="ECO:0000313" key="3">
    <source>
        <dbReference type="Proteomes" id="UP000179627"/>
    </source>
</evidence>
<dbReference type="EMBL" id="MBLM01000047">
    <property type="protein sequence ID" value="OHV42399.1"/>
    <property type="molecule type" value="Genomic_DNA"/>
</dbReference>
<proteinExistence type="predicted"/>
<dbReference type="Proteomes" id="UP000179627">
    <property type="component" value="Unassembled WGS sequence"/>
</dbReference>
<protein>
    <submittedName>
        <fullName evidence="2">Xylose isomerase</fullName>
    </submittedName>
</protein>
<evidence type="ECO:0000313" key="2">
    <source>
        <dbReference type="EMBL" id="OHV42399.1"/>
    </source>
</evidence>
<evidence type="ECO:0000259" key="1">
    <source>
        <dbReference type="Pfam" id="PF01261"/>
    </source>
</evidence>
<dbReference type="Gene3D" id="3.20.20.150">
    <property type="entry name" value="Divalent-metal-dependent TIM barrel enzymes"/>
    <property type="match status" value="1"/>
</dbReference>
<dbReference type="GO" id="GO:0016853">
    <property type="term" value="F:isomerase activity"/>
    <property type="evidence" value="ECO:0007669"/>
    <property type="project" value="UniProtKB-KW"/>
</dbReference>
<accession>A0A1S1R9H1</accession>
<organism evidence="2 3">
    <name type="scientific">Parafrankia colletiae</name>
    <dbReference type="NCBI Taxonomy" id="573497"/>
    <lineage>
        <taxon>Bacteria</taxon>
        <taxon>Bacillati</taxon>
        <taxon>Actinomycetota</taxon>
        <taxon>Actinomycetes</taxon>
        <taxon>Frankiales</taxon>
        <taxon>Frankiaceae</taxon>
        <taxon>Parafrankia</taxon>
    </lineage>
</organism>
<sequence>MSHAQQERDWVLWSGTLGLDSPLERRINAATANGYQRLSISPLDVALAQEAGTSPRELGRRLRDAGLGVVLDGFMNWYEGEPVPARSVAFTTDEVLGMCEALPAEALTVFSRPTCDLPLEDVAAAFGRLCDRAAGAGTRVQLEFLAMMAIHDLPGAAAVVLAADRANGGLVLDTWHFFRGSPDYEVLEQVPGERIFAVQVSDGGSDLRGDIAQDTFHRLLPGDGCFDLARLVRALDRIGALNSVGPEVISPAMTAMAPTEAARLARSRVQALLSPHSEGNTE</sequence>
<reference evidence="3" key="1">
    <citation type="submission" date="2016-07" db="EMBL/GenBank/DDBJ databases">
        <title>Sequence Frankia sp. strain CcI1.17.</title>
        <authorList>
            <person name="Ghodhbane-Gtari F."/>
            <person name="Swanson E."/>
            <person name="Gueddou A."/>
            <person name="Morris K."/>
            <person name="Hezbri K."/>
            <person name="Ktari A."/>
            <person name="Nouioui I."/>
            <person name="Abebe-Akele F."/>
            <person name="Simpson S."/>
            <person name="Thomas K."/>
            <person name="Gtari M."/>
            <person name="Tisa L.S."/>
            <person name="Hurst S."/>
        </authorList>
    </citation>
    <scope>NUCLEOTIDE SEQUENCE [LARGE SCALE GENOMIC DNA]</scope>
    <source>
        <strain evidence="3">Cc1.17</strain>
    </source>
</reference>
<dbReference type="PANTHER" id="PTHR12110">
    <property type="entry name" value="HYDROXYPYRUVATE ISOMERASE"/>
    <property type="match status" value="1"/>
</dbReference>
<gene>
    <name evidence="2" type="ORF">CC117_12660</name>
</gene>
<dbReference type="RefSeq" id="WP_071083047.1">
    <property type="nucleotide sequence ID" value="NZ_MBLM01000047.1"/>
</dbReference>
<keyword evidence="2" id="KW-0413">Isomerase</keyword>
<dbReference type="InterPro" id="IPR050312">
    <property type="entry name" value="IolE/XylAMocC-like"/>
</dbReference>
<feature type="domain" description="Xylose isomerase-like TIM barrel" evidence="1">
    <location>
        <begin position="50"/>
        <end position="257"/>
    </location>
</feature>
<dbReference type="InterPro" id="IPR036237">
    <property type="entry name" value="Xyl_isomerase-like_sf"/>
</dbReference>
<dbReference type="PANTHER" id="PTHR12110:SF48">
    <property type="entry name" value="BLL3656 PROTEIN"/>
    <property type="match status" value="1"/>
</dbReference>
<dbReference type="SUPFAM" id="SSF51658">
    <property type="entry name" value="Xylose isomerase-like"/>
    <property type="match status" value="1"/>
</dbReference>
<dbReference type="InterPro" id="IPR013022">
    <property type="entry name" value="Xyl_isomerase-like_TIM-brl"/>
</dbReference>
<dbReference type="OrthoDB" id="9780241at2"/>
<dbReference type="Pfam" id="PF01261">
    <property type="entry name" value="AP_endonuc_2"/>
    <property type="match status" value="1"/>
</dbReference>
<keyword evidence="3" id="KW-1185">Reference proteome</keyword>
<dbReference type="AlphaFoldDB" id="A0A1S1R9H1"/>
<name>A0A1S1R9H1_9ACTN</name>